<evidence type="ECO:0000313" key="4">
    <source>
        <dbReference type="Proteomes" id="UP000308639"/>
    </source>
</evidence>
<name>A0A4Y5NZX2_9CAUD</name>
<evidence type="ECO:0000259" key="2">
    <source>
        <dbReference type="PROSITE" id="PS50157"/>
    </source>
</evidence>
<proteinExistence type="predicted"/>
<organism evidence="3 4">
    <name type="scientific">Microbacterium phage Piperis</name>
    <dbReference type="NCBI Taxonomy" id="2584496"/>
    <lineage>
        <taxon>Viruses</taxon>
        <taxon>Duplodnaviria</taxon>
        <taxon>Heunggongvirae</taxon>
        <taxon>Uroviricota</taxon>
        <taxon>Caudoviricetes</taxon>
        <taxon>Hodgkinviridae</taxon>
        <taxon>Quhwahvirus</taxon>
        <taxon>Quhwahvirus pulchra</taxon>
        <taxon>Quhwahvirus kaihaidragon</taxon>
    </lineage>
</organism>
<dbReference type="PROSITE" id="PS50157">
    <property type="entry name" value="ZINC_FINGER_C2H2_2"/>
    <property type="match status" value="1"/>
</dbReference>
<gene>
    <name evidence="3" type="primary">53</name>
    <name evidence="3" type="ORF">SEA_PIPERIS_53</name>
</gene>
<accession>A0A4Y5NZX2</accession>
<feature type="domain" description="C2H2-type" evidence="2">
    <location>
        <begin position="71"/>
        <end position="97"/>
    </location>
</feature>
<keyword evidence="1" id="KW-0863">Zinc-finger</keyword>
<dbReference type="GO" id="GO:0008270">
    <property type="term" value="F:zinc ion binding"/>
    <property type="evidence" value="ECO:0007669"/>
    <property type="project" value="UniProtKB-KW"/>
</dbReference>
<dbReference type="EMBL" id="MK875798">
    <property type="protein sequence ID" value="QCW22611.1"/>
    <property type="molecule type" value="Genomic_DNA"/>
</dbReference>
<keyword evidence="1" id="KW-0479">Metal-binding</keyword>
<dbReference type="Proteomes" id="UP000308639">
    <property type="component" value="Segment"/>
</dbReference>
<keyword evidence="1" id="KW-0862">Zinc</keyword>
<dbReference type="SUPFAM" id="SSF57667">
    <property type="entry name" value="beta-beta-alpha zinc fingers"/>
    <property type="match status" value="1"/>
</dbReference>
<dbReference type="InterPro" id="IPR036236">
    <property type="entry name" value="Znf_C2H2_sf"/>
</dbReference>
<dbReference type="InterPro" id="IPR013087">
    <property type="entry name" value="Znf_C2H2_type"/>
</dbReference>
<evidence type="ECO:0000313" key="3">
    <source>
        <dbReference type="EMBL" id="QCW22611.1"/>
    </source>
</evidence>
<sequence length="97" mass="10888">MTGRNQRQAIRDGLRCGTYSTPSGRFRLSPNRKHPSRIECVLCHVTGYGPVEPDVNTAAPWQLIHMLDHPYQCTACPQRFTTGGQQASHLMRVHGCQ</sequence>
<dbReference type="PROSITE" id="PS00028">
    <property type="entry name" value="ZINC_FINGER_C2H2_1"/>
    <property type="match status" value="1"/>
</dbReference>
<reference evidence="3 4" key="1">
    <citation type="submission" date="2019-05" db="EMBL/GenBank/DDBJ databases">
        <authorList>
            <person name="Kistemaker R.M."/>
            <person name="Teasley A."/>
            <person name="Collins F.P."/>
            <person name="Cook L.J."/>
            <person name="Dishman K.E."/>
            <person name="Glover S.Z."/>
            <person name="Goodman I.J."/>
            <person name="Josey A.G."/>
            <person name="Pickens K.T."/>
            <person name="Moliis A.N."/>
            <person name="Ray T.E."/>
            <person name="Roseboro Y.S."/>
            <person name="Swarts R.A."/>
            <person name="Whitcomb A.M."/>
            <person name="Leonard J.E."/>
            <person name="Collins D.P."/>
            <person name="Washington J.M."/>
            <person name="Garlena R.A."/>
            <person name="Russell D.A."/>
            <person name="Pope W.H."/>
            <person name="Jacobs-Sera D."/>
            <person name="Hatfull G.F."/>
        </authorList>
    </citation>
    <scope>NUCLEOTIDE SEQUENCE [LARGE SCALE GENOMIC DNA]</scope>
</reference>
<evidence type="ECO:0000256" key="1">
    <source>
        <dbReference type="PROSITE-ProRule" id="PRU00042"/>
    </source>
</evidence>
<protein>
    <recommendedName>
        <fullName evidence="2">C2H2-type domain-containing protein</fullName>
    </recommendedName>
</protein>